<dbReference type="RefSeq" id="WP_112881163.1">
    <property type="nucleotide sequence ID" value="NZ_QLUW01000001.1"/>
</dbReference>
<feature type="chain" id="PRO_5038466360" description="Copper amine oxidase-like N-terminal domain-containing protein" evidence="1">
    <location>
        <begin position="22"/>
        <end position="367"/>
    </location>
</feature>
<evidence type="ECO:0000256" key="1">
    <source>
        <dbReference type="SAM" id="SignalP"/>
    </source>
</evidence>
<protein>
    <recommendedName>
        <fullName evidence="4">Copper amine oxidase-like N-terminal domain-containing protein</fullName>
    </recommendedName>
</protein>
<keyword evidence="3" id="KW-1185">Reference proteome</keyword>
<organism evidence="2 3">
    <name type="scientific">Paenibacillus montanisoli</name>
    <dbReference type="NCBI Taxonomy" id="2081970"/>
    <lineage>
        <taxon>Bacteria</taxon>
        <taxon>Bacillati</taxon>
        <taxon>Bacillota</taxon>
        <taxon>Bacilli</taxon>
        <taxon>Bacillales</taxon>
        <taxon>Paenibacillaceae</taxon>
        <taxon>Paenibacillus</taxon>
    </lineage>
</organism>
<accession>A0A328U5B4</accession>
<keyword evidence="1" id="KW-0732">Signal</keyword>
<sequence length="367" mass="40234">MNKKKLIIVATVAGLLGTTVAAEASGFLRKVNGMLRGDITVTVDGQETSMEPVFINGKAYLPAKSEADALGYDLRYNAKEKRIEITSREESEVDKLIPVSGVIETVGYNQQGDVQITVLGRGNWIVLTVDKDTALTDQDGKKFAAKNLKAGMEVYAEYGPVVAMSYPGQSHAAKVVVGTERLVREDVIQSVEKTSDGWQVRIGKDATAIVLNAGKETSVVDQERQPLEWSALKPGMKVTAYYGPIMTKSLPPISPLFYLVADNSGTVTLSPAETTEYRNLAWNQLSNEQKKHLITKKDEAEVTLVPAADAAIFPQGEEKQKAYEAYKAKNGNVVLVTYKDDQEALLGPLTLGFNYETKEFFGFRIRK</sequence>
<proteinExistence type="predicted"/>
<reference evidence="2 3" key="1">
    <citation type="submission" date="2018-06" db="EMBL/GenBank/DDBJ databases">
        <title>Paenibacillus montanisoli sp. nov., isolated from mountain area soil.</title>
        <authorList>
            <person name="Wu M."/>
        </authorList>
    </citation>
    <scope>NUCLEOTIDE SEQUENCE [LARGE SCALE GENOMIC DNA]</scope>
    <source>
        <strain evidence="2 3">RA17</strain>
    </source>
</reference>
<gene>
    <name evidence="2" type="ORF">DL346_06220</name>
</gene>
<dbReference type="OrthoDB" id="2029085at2"/>
<comment type="caution">
    <text evidence="2">The sequence shown here is derived from an EMBL/GenBank/DDBJ whole genome shotgun (WGS) entry which is preliminary data.</text>
</comment>
<evidence type="ECO:0008006" key="4">
    <source>
        <dbReference type="Google" id="ProtNLM"/>
    </source>
</evidence>
<feature type="signal peptide" evidence="1">
    <location>
        <begin position="1"/>
        <end position="21"/>
    </location>
</feature>
<dbReference type="AlphaFoldDB" id="A0A328U5B4"/>
<evidence type="ECO:0000313" key="3">
    <source>
        <dbReference type="Proteomes" id="UP000249260"/>
    </source>
</evidence>
<name>A0A328U5B4_9BACL</name>
<evidence type="ECO:0000313" key="2">
    <source>
        <dbReference type="EMBL" id="RAP78038.1"/>
    </source>
</evidence>
<dbReference type="Proteomes" id="UP000249260">
    <property type="component" value="Unassembled WGS sequence"/>
</dbReference>
<dbReference type="EMBL" id="QLUW01000001">
    <property type="protein sequence ID" value="RAP78038.1"/>
    <property type="molecule type" value="Genomic_DNA"/>
</dbReference>